<gene>
    <name evidence="1" type="ORF">AAU01_32320</name>
</gene>
<organism evidence="1 2">
    <name type="scientific">Paenarthrobacter aurescens</name>
    <name type="common">Arthrobacter aurescens</name>
    <dbReference type="NCBI Taxonomy" id="43663"/>
    <lineage>
        <taxon>Bacteria</taxon>
        <taxon>Bacillati</taxon>
        <taxon>Actinomycetota</taxon>
        <taxon>Actinomycetes</taxon>
        <taxon>Micrococcales</taxon>
        <taxon>Micrococcaceae</taxon>
        <taxon>Paenarthrobacter</taxon>
    </lineage>
</organism>
<dbReference type="Proteomes" id="UP000317715">
    <property type="component" value="Unassembled WGS sequence"/>
</dbReference>
<proteinExistence type="predicted"/>
<accession>A0A4Y3NHJ9</accession>
<reference evidence="1 2" key="1">
    <citation type="submission" date="2019-06" db="EMBL/GenBank/DDBJ databases">
        <title>Whole genome shotgun sequence of Paenarthrobacter aurescens NBRC 12136.</title>
        <authorList>
            <person name="Hosoyama A."/>
            <person name="Uohara A."/>
            <person name="Ohji S."/>
            <person name="Ichikawa N."/>
        </authorList>
    </citation>
    <scope>NUCLEOTIDE SEQUENCE [LARGE SCALE GENOMIC DNA]</scope>
    <source>
        <strain evidence="1 2">NBRC 12136</strain>
    </source>
</reference>
<protein>
    <submittedName>
        <fullName evidence="1">Uncharacterized protein</fullName>
    </submittedName>
</protein>
<keyword evidence="2" id="KW-1185">Reference proteome</keyword>
<evidence type="ECO:0000313" key="2">
    <source>
        <dbReference type="Proteomes" id="UP000317715"/>
    </source>
</evidence>
<dbReference type="EMBL" id="BJMD01000021">
    <property type="protein sequence ID" value="GEB20477.1"/>
    <property type="molecule type" value="Genomic_DNA"/>
</dbReference>
<name>A0A4Y3NHJ9_PAEAU</name>
<sequence length="73" mass="7934">MGNDVTSTGVGQGIDHYGNVRRHIGFRWFGDGVKAVPPKEEGVISKGHAMLLRPGRSTETAQAVDENYALLMH</sequence>
<comment type="caution">
    <text evidence="1">The sequence shown here is derived from an EMBL/GenBank/DDBJ whole genome shotgun (WGS) entry which is preliminary data.</text>
</comment>
<dbReference type="AlphaFoldDB" id="A0A4Y3NHJ9"/>
<evidence type="ECO:0000313" key="1">
    <source>
        <dbReference type="EMBL" id="GEB20477.1"/>
    </source>
</evidence>